<keyword evidence="3 6" id="KW-0812">Transmembrane</keyword>
<dbReference type="PANTHER" id="PTHR32322">
    <property type="entry name" value="INNER MEMBRANE TRANSPORTER"/>
    <property type="match status" value="1"/>
</dbReference>
<dbReference type="PANTHER" id="PTHR32322:SF2">
    <property type="entry name" value="EAMA DOMAIN-CONTAINING PROTEIN"/>
    <property type="match status" value="1"/>
</dbReference>
<evidence type="ECO:0000256" key="1">
    <source>
        <dbReference type="ARBA" id="ARBA00004141"/>
    </source>
</evidence>
<evidence type="ECO:0000256" key="6">
    <source>
        <dbReference type="SAM" id="Phobius"/>
    </source>
</evidence>
<evidence type="ECO:0000313" key="8">
    <source>
        <dbReference type="EMBL" id="TJZ77657.1"/>
    </source>
</evidence>
<evidence type="ECO:0000313" key="9">
    <source>
        <dbReference type="Proteomes" id="UP000310016"/>
    </source>
</evidence>
<dbReference type="EMBL" id="SUMF01000002">
    <property type="protein sequence ID" value="TJZ77657.1"/>
    <property type="molecule type" value="Genomic_DNA"/>
</dbReference>
<dbReference type="OrthoDB" id="8586241at2"/>
<dbReference type="InterPro" id="IPR037185">
    <property type="entry name" value="EmrE-like"/>
</dbReference>
<dbReference type="Pfam" id="PF00892">
    <property type="entry name" value="EamA"/>
    <property type="match status" value="2"/>
</dbReference>
<feature type="transmembrane region" description="Helical" evidence="6">
    <location>
        <begin position="40"/>
        <end position="58"/>
    </location>
</feature>
<feature type="transmembrane region" description="Helical" evidence="6">
    <location>
        <begin position="70"/>
        <end position="90"/>
    </location>
</feature>
<feature type="domain" description="EamA" evidence="7">
    <location>
        <begin position="8"/>
        <end position="141"/>
    </location>
</feature>
<accession>A0A4U0Q8P7</accession>
<evidence type="ECO:0000256" key="3">
    <source>
        <dbReference type="ARBA" id="ARBA00022692"/>
    </source>
</evidence>
<dbReference type="InterPro" id="IPR000620">
    <property type="entry name" value="EamA_dom"/>
</dbReference>
<evidence type="ECO:0000256" key="4">
    <source>
        <dbReference type="ARBA" id="ARBA00022989"/>
    </source>
</evidence>
<evidence type="ECO:0000256" key="2">
    <source>
        <dbReference type="ARBA" id="ARBA00007362"/>
    </source>
</evidence>
<keyword evidence="9" id="KW-1185">Reference proteome</keyword>
<name>A0A4U0Q8P7_9NEIS</name>
<dbReference type="AlphaFoldDB" id="A0A4U0Q8P7"/>
<evidence type="ECO:0000256" key="5">
    <source>
        <dbReference type="ARBA" id="ARBA00023136"/>
    </source>
</evidence>
<dbReference type="SUPFAM" id="SSF103481">
    <property type="entry name" value="Multidrug resistance efflux transporter EmrE"/>
    <property type="match status" value="2"/>
</dbReference>
<comment type="subcellular location">
    <subcellularLocation>
        <location evidence="1">Membrane</location>
        <topology evidence="1">Multi-pass membrane protein</topology>
    </subcellularLocation>
</comment>
<dbReference type="RefSeq" id="WP_136772131.1">
    <property type="nucleotide sequence ID" value="NZ_SUMF01000002.1"/>
</dbReference>
<evidence type="ECO:0000259" key="7">
    <source>
        <dbReference type="Pfam" id="PF00892"/>
    </source>
</evidence>
<keyword evidence="4 6" id="KW-1133">Transmembrane helix</keyword>
<sequence>MPLSRRASGILLILLSAVAFGLMPIFGTWALRSGVDTQGLLLIRFSVAAVVMSAIMLWRGARWPRGRVLAGLAAMGGIGYAGQAFSYFTALQYASTALAALLLYLYPVIVTLLSACFLGERLRRRVWGALALACVGLVLTIGAALRGSVLGVVFGVAAALIYSCYILAGARLTPRAGALPAASVVMIAAAAVLWGSTVFRQPHWPAGAEGWAAALAIAIISTVIAIFAFLAGLDRLSAAEASTLSTLEPVVSVLLAAWLLAEPLSPGQWLGGTAILAAALIISLAPPLPVPE</sequence>
<dbReference type="Proteomes" id="UP000310016">
    <property type="component" value="Unassembled WGS sequence"/>
</dbReference>
<comment type="similarity">
    <text evidence="2">Belongs to the EamA transporter family.</text>
</comment>
<feature type="transmembrane region" description="Helical" evidence="6">
    <location>
        <begin position="96"/>
        <end position="119"/>
    </location>
</feature>
<feature type="transmembrane region" description="Helical" evidence="6">
    <location>
        <begin position="151"/>
        <end position="170"/>
    </location>
</feature>
<dbReference type="InterPro" id="IPR050638">
    <property type="entry name" value="AA-Vitamin_Transporters"/>
</dbReference>
<comment type="caution">
    <text evidence="8">The sequence shown here is derived from an EMBL/GenBank/DDBJ whole genome shotgun (WGS) entry which is preliminary data.</text>
</comment>
<feature type="transmembrane region" description="Helical" evidence="6">
    <location>
        <begin position="211"/>
        <end position="231"/>
    </location>
</feature>
<organism evidence="8 9">
    <name type="scientific">Chitiniphilus eburneus</name>
    <dbReference type="NCBI Taxonomy" id="2571148"/>
    <lineage>
        <taxon>Bacteria</taxon>
        <taxon>Pseudomonadati</taxon>
        <taxon>Pseudomonadota</taxon>
        <taxon>Betaproteobacteria</taxon>
        <taxon>Neisseriales</taxon>
        <taxon>Chitinibacteraceae</taxon>
        <taxon>Chitiniphilus</taxon>
    </lineage>
</organism>
<proteinExistence type="inferred from homology"/>
<feature type="transmembrane region" description="Helical" evidence="6">
    <location>
        <begin position="177"/>
        <end position="199"/>
    </location>
</feature>
<reference evidence="8 9" key="1">
    <citation type="submission" date="2019-04" db="EMBL/GenBank/DDBJ databases">
        <title>Chitiniphilus eburnea sp. nov., a novel chitinolytic bacterium isolated from aquaculture sludge.</title>
        <authorList>
            <person name="Sheng M."/>
        </authorList>
    </citation>
    <scope>NUCLEOTIDE SEQUENCE [LARGE SCALE GENOMIC DNA]</scope>
    <source>
        <strain evidence="8 9">HX-2-15</strain>
    </source>
</reference>
<protein>
    <submittedName>
        <fullName evidence="8">DMT family transporter</fullName>
    </submittedName>
</protein>
<keyword evidence="5 6" id="KW-0472">Membrane</keyword>
<feature type="domain" description="EamA" evidence="7">
    <location>
        <begin position="150"/>
        <end position="283"/>
    </location>
</feature>
<gene>
    <name evidence="8" type="ORF">FAZ21_04860</name>
</gene>
<feature type="transmembrane region" description="Helical" evidence="6">
    <location>
        <begin position="126"/>
        <end position="145"/>
    </location>
</feature>
<dbReference type="GO" id="GO:0016020">
    <property type="term" value="C:membrane"/>
    <property type="evidence" value="ECO:0007669"/>
    <property type="project" value="UniProtKB-SubCell"/>
</dbReference>